<dbReference type="Proteomes" id="UP001465755">
    <property type="component" value="Unassembled WGS sequence"/>
</dbReference>
<organism evidence="1 2">
    <name type="scientific">Symbiochloris irregularis</name>
    <dbReference type="NCBI Taxonomy" id="706552"/>
    <lineage>
        <taxon>Eukaryota</taxon>
        <taxon>Viridiplantae</taxon>
        <taxon>Chlorophyta</taxon>
        <taxon>core chlorophytes</taxon>
        <taxon>Trebouxiophyceae</taxon>
        <taxon>Trebouxiales</taxon>
        <taxon>Trebouxiaceae</taxon>
        <taxon>Symbiochloris</taxon>
    </lineage>
</organism>
<comment type="caution">
    <text evidence="1">The sequence shown here is derived from an EMBL/GenBank/DDBJ whole genome shotgun (WGS) entry which is preliminary data.</text>
</comment>
<dbReference type="AlphaFoldDB" id="A0AAW1NY75"/>
<gene>
    <name evidence="1" type="ORF">WJX73_007220</name>
</gene>
<accession>A0AAW1NY75</accession>
<reference evidence="1 2" key="1">
    <citation type="journal article" date="2024" name="Nat. Commun.">
        <title>Phylogenomics reveals the evolutionary origins of lichenization in chlorophyte algae.</title>
        <authorList>
            <person name="Puginier C."/>
            <person name="Libourel C."/>
            <person name="Otte J."/>
            <person name="Skaloud P."/>
            <person name="Haon M."/>
            <person name="Grisel S."/>
            <person name="Petersen M."/>
            <person name="Berrin J.G."/>
            <person name="Delaux P.M."/>
            <person name="Dal Grande F."/>
            <person name="Keller J."/>
        </authorList>
    </citation>
    <scope>NUCLEOTIDE SEQUENCE [LARGE SCALE GENOMIC DNA]</scope>
    <source>
        <strain evidence="1 2">SAG 2036</strain>
    </source>
</reference>
<sequence>MPQLVAAEERFSFQGDQRSAFSSANCRFTDYLEASIVQTGSTKGFTVCFRGRGWRLAHNTVTQATEGEWKGAVGSSTLQILQLIPQNNFYLMGTPSFKVVHKLKGTEHCDRLEAVFDNLARRSQISTYAYFGALRKHKIQWHIDSLAGPTVACRSKVHAGPLRSLAAVFNAATGVQLQCKPRHVGSAKAILAANLTSAHVSGTVKYTLPSREGARWGRQGKTALCLQLAHAVYGKQAPAVNMKVEWAA</sequence>
<evidence type="ECO:0000313" key="1">
    <source>
        <dbReference type="EMBL" id="KAK9801886.1"/>
    </source>
</evidence>
<keyword evidence="2" id="KW-1185">Reference proteome</keyword>
<proteinExistence type="predicted"/>
<protein>
    <submittedName>
        <fullName evidence="1">Uncharacterized protein</fullName>
    </submittedName>
</protein>
<dbReference type="EMBL" id="JALJOQ010000075">
    <property type="protein sequence ID" value="KAK9801886.1"/>
    <property type="molecule type" value="Genomic_DNA"/>
</dbReference>
<evidence type="ECO:0000313" key="2">
    <source>
        <dbReference type="Proteomes" id="UP001465755"/>
    </source>
</evidence>
<name>A0AAW1NY75_9CHLO</name>